<dbReference type="AlphaFoldDB" id="A0A6S6WPC0"/>
<evidence type="ECO:0000259" key="1">
    <source>
        <dbReference type="Pfam" id="PF13472"/>
    </source>
</evidence>
<dbReference type="InterPro" id="IPR013830">
    <property type="entry name" value="SGNH_hydro"/>
</dbReference>
<dbReference type="EMBL" id="CADCXY010000002">
    <property type="protein sequence ID" value="CAB0150780.1"/>
    <property type="molecule type" value="Genomic_DNA"/>
</dbReference>
<evidence type="ECO:0000313" key="2">
    <source>
        <dbReference type="EMBL" id="CAB0150780.1"/>
    </source>
</evidence>
<dbReference type="GO" id="GO:0016788">
    <property type="term" value="F:hydrolase activity, acting on ester bonds"/>
    <property type="evidence" value="ECO:0007669"/>
    <property type="project" value="UniProtKB-ARBA"/>
</dbReference>
<organism evidence="2 3">
    <name type="scientific">Pseudidiomarina piscicola</name>
    <dbReference type="NCBI Taxonomy" id="2614830"/>
    <lineage>
        <taxon>Bacteria</taxon>
        <taxon>Pseudomonadati</taxon>
        <taxon>Pseudomonadota</taxon>
        <taxon>Gammaproteobacteria</taxon>
        <taxon>Alteromonadales</taxon>
        <taxon>Idiomarinaceae</taxon>
        <taxon>Pseudidiomarina</taxon>
    </lineage>
</organism>
<name>A0A6S6WPC0_9GAMM</name>
<gene>
    <name evidence="2" type="ORF">PSI9734_01219</name>
</gene>
<keyword evidence="3" id="KW-1185">Reference proteome</keyword>
<dbReference type="Pfam" id="PF13472">
    <property type="entry name" value="Lipase_GDSL_2"/>
    <property type="match status" value="1"/>
</dbReference>
<dbReference type="CDD" id="cd01836">
    <property type="entry name" value="FeeA_FeeB_like"/>
    <property type="match status" value="1"/>
</dbReference>
<dbReference type="SUPFAM" id="SSF52266">
    <property type="entry name" value="SGNH hydrolase"/>
    <property type="match status" value="1"/>
</dbReference>
<dbReference type="InterPro" id="IPR036514">
    <property type="entry name" value="SGNH_hydro_sf"/>
</dbReference>
<evidence type="ECO:0000313" key="3">
    <source>
        <dbReference type="Proteomes" id="UP000481517"/>
    </source>
</evidence>
<accession>A0A6S6WPC0</accession>
<feature type="domain" description="SGNH hydrolase-type esterase" evidence="1">
    <location>
        <begin position="54"/>
        <end position="224"/>
    </location>
</feature>
<dbReference type="Gene3D" id="3.40.50.1110">
    <property type="entry name" value="SGNH hydrolase"/>
    <property type="match status" value="1"/>
</dbReference>
<reference evidence="2 3" key="1">
    <citation type="submission" date="2020-02" db="EMBL/GenBank/DDBJ databases">
        <authorList>
            <person name="Rodrigo-Torres L."/>
            <person name="Arahal R. D."/>
            <person name="Lucena T."/>
        </authorList>
    </citation>
    <scope>NUCLEOTIDE SEQUENCE [LARGE SCALE GENOMIC DNA]</scope>
    <source>
        <strain evidence="2 3">CECT 9734</strain>
    </source>
</reference>
<dbReference type="Proteomes" id="UP000481517">
    <property type="component" value="Unassembled WGS sequence"/>
</dbReference>
<sequence>MHKLLLILLAPLLMLQGKRVRGSMLRLPEASGPRQGSAPVADTSATARKMNVLVLGDSAAAGVGCETQNQGVAGQWVAQLSRDAQVHWQLLAKSSLTCGQVLQMLKQQRLEHDHYDVVLISVGVNDVTRRTTVAQWQADLAALTDYLTVHVKAKLILYTALPPMHKFPALPQPLRWIVGRQAKQLNRHLQAHCDHHRATQLLAFEIPFEAKYIAADGYHPSPHAAKLWAEGAASMWRSLCAQENG</sequence>
<protein>
    <recommendedName>
        <fullName evidence="1">SGNH hydrolase-type esterase domain-containing protein</fullName>
    </recommendedName>
</protein>
<proteinExistence type="predicted"/>